<evidence type="ECO:0000259" key="5">
    <source>
        <dbReference type="SMART" id="SM00249"/>
    </source>
</evidence>
<dbReference type="SMART" id="SM00249">
    <property type="entry name" value="PHD"/>
    <property type="match status" value="1"/>
</dbReference>
<evidence type="ECO:0000256" key="1">
    <source>
        <dbReference type="ARBA" id="ARBA00022723"/>
    </source>
</evidence>
<dbReference type="GO" id="GO:0008270">
    <property type="term" value="F:zinc ion binding"/>
    <property type="evidence" value="ECO:0007669"/>
    <property type="project" value="UniProtKB-KW"/>
</dbReference>
<organism evidence="6 7">
    <name type="scientific">Caenorhabditis remanei</name>
    <name type="common">Caenorhabditis vulgaris</name>
    <dbReference type="NCBI Taxonomy" id="31234"/>
    <lineage>
        <taxon>Eukaryota</taxon>
        <taxon>Metazoa</taxon>
        <taxon>Ecdysozoa</taxon>
        <taxon>Nematoda</taxon>
        <taxon>Chromadorea</taxon>
        <taxon>Rhabditida</taxon>
        <taxon>Rhabditina</taxon>
        <taxon>Rhabditomorpha</taxon>
        <taxon>Rhabditoidea</taxon>
        <taxon>Rhabditidae</taxon>
        <taxon>Peloderinae</taxon>
        <taxon>Caenorhabditis</taxon>
    </lineage>
</organism>
<evidence type="ECO:0000256" key="3">
    <source>
        <dbReference type="ARBA" id="ARBA00022833"/>
    </source>
</evidence>
<accession>A0A6A5HNN7</accession>
<dbReference type="InterPro" id="IPR013083">
    <property type="entry name" value="Znf_RING/FYVE/PHD"/>
</dbReference>
<dbReference type="Proteomes" id="UP000483820">
    <property type="component" value="Chromosome I"/>
</dbReference>
<keyword evidence="2" id="KW-0863">Zinc-finger</keyword>
<protein>
    <recommendedName>
        <fullName evidence="5">Zinc finger PHD-type domain-containing protein</fullName>
    </recommendedName>
</protein>
<evidence type="ECO:0000313" key="6">
    <source>
        <dbReference type="EMBL" id="KAF1769518.1"/>
    </source>
</evidence>
<dbReference type="InterPro" id="IPR011011">
    <property type="entry name" value="Znf_FYVE_PHD"/>
</dbReference>
<evidence type="ECO:0000313" key="7">
    <source>
        <dbReference type="Proteomes" id="UP000483820"/>
    </source>
</evidence>
<gene>
    <name evidence="6" type="ORF">GCK72_001335</name>
</gene>
<reference evidence="6 7" key="1">
    <citation type="submission" date="2019-12" db="EMBL/GenBank/DDBJ databases">
        <title>Chromosome-level assembly of the Caenorhabditis remanei genome.</title>
        <authorList>
            <person name="Teterina A.A."/>
            <person name="Willis J.H."/>
            <person name="Phillips P.C."/>
        </authorList>
    </citation>
    <scope>NUCLEOTIDE SEQUENCE [LARGE SCALE GENOMIC DNA]</scope>
    <source>
        <strain evidence="6 7">PX506</strain>
        <tissue evidence="6">Whole organism</tissue>
    </source>
</reference>
<dbReference type="InterPro" id="IPR001965">
    <property type="entry name" value="Znf_PHD"/>
</dbReference>
<keyword evidence="3" id="KW-0862">Zinc</keyword>
<dbReference type="KEGG" id="crq:GCK72_001335"/>
<dbReference type="CDD" id="cd15517">
    <property type="entry name" value="PHD_TCF19_like"/>
    <property type="match status" value="1"/>
</dbReference>
<comment type="caution">
    <text evidence="6">The sequence shown here is derived from an EMBL/GenBank/DDBJ whole genome shotgun (WGS) entry which is preliminary data.</text>
</comment>
<dbReference type="AlphaFoldDB" id="A0A6A5HNN7"/>
<feature type="region of interest" description="Disordered" evidence="4">
    <location>
        <begin position="164"/>
        <end position="219"/>
    </location>
</feature>
<feature type="compositionally biased region" description="Basic and acidic residues" evidence="4">
    <location>
        <begin position="176"/>
        <end position="205"/>
    </location>
</feature>
<evidence type="ECO:0000256" key="4">
    <source>
        <dbReference type="SAM" id="MobiDB-lite"/>
    </source>
</evidence>
<name>A0A6A5HNN7_CAERE</name>
<dbReference type="GeneID" id="9801553"/>
<dbReference type="CTD" id="9801553"/>
<dbReference type="RefSeq" id="XP_003111184.2">
    <property type="nucleotide sequence ID" value="XM_003111136.2"/>
</dbReference>
<keyword evidence="1" id="KW-0479">Metal-binding</keyword>
<dbReference type="EMBL" id="WUAV01000001">
    <property type="protein sequence ID" value="KAF1769518.1"/>
    <property type="molecule type" value="Genomic_DNA"/>
</dbReference>
<dbReference type="SUPFAM" id="SSF57903">
    <property type="entry name" value="FYVE/PHD zinc finger"/>
    <property type="match status" value="1"/>
</dbReference>
<dbReference type="Gene3D" id="3.30.40.10">
    <property type="entry name" value="Zinc/RING finger domain, C3HC4 (zinc finger)"/>
    <property type="match status" value="1"/>
</dbReference>
<sequence length="296" mass="34458">MSIISNKTEELHNSEYNQTGCDEFGKQEDVGMNIIPTPDFWLKKEIKEELEEVDETLPPRRKRATHILPPHLLKEIKHEVDDDLSEIGQCVADLRRNPELDPEYVMLRRQSEKSAERYLAAKEVWDRFASFEDAKPVKRRRCAEVVAPIELPKKRAKPVKKNWRDLEEEEYPSQMEKARKGEVRQSRNNEDSEKEVVIKKKEATKKQGQQAKNRECTSKLTHMKKEIQTASSHNSVAQKPKKEKKEERKYNCPICLKAARSGTCLCIGCGEWIHLKCAGIKMSQYDSEFRCRKCSN</sequence>
<feature type="domain" description="Zinc finger PHD-type" evidence="5">
    <location>
        <begin position="251"/>
        <end position="295"/>
    </location>
</feature>
<proteinExistence type="predicted"/>
<evidence type="ECO:0000256" key="2">
    <source>
        <dbReference type="ARBA" id="ARBA00022771"/>
    </source>
</evidence>